<dbReference type="Gene3D" id="2.60.40.10">
    <property type="entry name" value="Immunoglobulins"/>
    <property type="match status" value="3"/>
</dbReference>
<dbReference type="InterPro" id="IPR013783">
    <property type="entry name" value="Ig-like_fold"/>
</dbReference>
<dbReference type="EMBL" id="PGYQ01000015">
    <property type="protein sequence ID" value="PKL72138.1"/>
    <property type="molecule type" value="Genomic_DNA"/>
</dbReference>
<feature type="transmembrane region" description="Helical" evidence="2">
    <location>
        <begin position="135"/>
        <end position="161"/>
    </location>
</feature>
<feature type="transmembrane region" description="Helical" evidence="2">
    <location>
        <begin position="43"/>
        <end position="62"/>
    </location>
</feature>
<feature type="transmembrane region" description="Helical" evidence="2">
    <location>
        <begin position="91"/>
        <end position="114"/>
    </location>
</feature>
<dbReference type="Pfam" id="PF18895">
    <property type="entry name" value="T4SS_pilin"/>
    <property type="match status" value="1"/>
</dbReference>
<evidence type="ECO:0000256" key="1">
    <source>
        <dbReference type="ARBA" id="ARBA00022729"/>
    </source>
</evidence>
<dbReference type="AlphaFoldDB" id="A0A2N1UMY4"/>
<feature type="domain" description="SbsA Ig-like" evidence="4">
    <location>
        <begin position="341"/>
        <end position="448"/>
    </location>
</feature>
<keyword evidence="1" id="KW-0732">Signal</keyword>
<dbReference type="InterPro" id="IPR032812">
    <property type="entry name" value="SbsA_Ig"/>
</dbReference>
<dbReference type="Proteomes" id="UP000233414">
    <property type="component" value="Unassembled WGS sequence"/>
</dbReference>
<sequence length="826" mass="91071">MAERSLKDKSLEILNFDFLNMSIFKISLDKNNNKNRLKKSMSFFIIFFVFVFFGLFLLSMYIPPVLAQGASDGLGVNSLQETGLLKTDLKIAIMNIIRVVLGFLGIIAVIMIIYAGFLWMMSGGNEEKYKKAKQILINAAIGLIIVLSAFIIVHFVITAFLEKEGGSVNSSCVSGTCMSCHQVCNAEGTGSEYTPGCSDSCVIPLLDYFVVKWVDPKNEEKDVALCRAIQVGFNNKLNPDTINADRVLIKIKDGKNEEEICNLNKDCASGKCETNKCIGKTVEGDFTVMEDVFKFRAKKDFEENTAYQVEITTNVKSIKNIAIRATDLKRKWIFATGLTTDTTPPFVEKVFPEDGEKDVCLATPIEAKFSEPMDVISLMSANIIDPITKTVDLTKNTLNINPVISTGFSHNVSDERTLIANPNENYQKNIKYTPILNSSIITDSCGNFLDGNDDGKAEKSPIDDYAPPPEDSIPDWSFFTGTQPYCKPEITNITSNGYYDGNEITITGNYFTLAGNVNFNSNTYAIDSCFDNDFYPMQKCISSWEDKQIKLKIPSGGGTSNGSISGGVWIETGIDKDGNEILSNSKNFEVLSPHINWISSKKGGAGQPITISGSNFGDTQGDVYFVNKTNHKLKSKAQFPCEKSWQDNQIIIKIPEQPALALNSYYIQIVVKKDSESVQKFYYSNVEDFEVNTQFPGPLICELVPKCGLVGNSVTIKGEKFGLKKDKVYLNETSIIVDDWLATEIKTKVPKEIKEGASILKVKVGETESNGLSFLSPCGLGASCDLDKTTPSCDLGACSEGEFCSADKNVVQINFALQNVQVMLVK</sequence>
<comment type="caution">
    <text evidence="5">The sequence shown here is derived from an EMBL/GenBank/DDBJ whole genome shotgun (WGS) entry which is preliminary data.</text>
</comment>
<accession>A0A2N1UMY4</accession>
<proteinExistence type="predicted"/>
<reference evidence="5 6" key="1">
    <citation type="journal article" date="2017" name="ISME J.">
        <title>Potential for microbial H2 and metal transformations associated with novel bacteria and archaea in deep terrestrial subsurface sediments.</title>
        <authorList>
            <person name="Hernsdorf A.W."/>
            <person name="Amano Y."/>
            <person name="Miyakawa K."/>
            <person name="Ise K."/>
            <person name="Suzuki Y."/>
            <person name="Anantharaman K."/>
            <person name="Probst A."/>
            <person name="Burstein D."/>
            <person name="Thomas B.C."/>
            <person name="Banfield J.F."/>
        </authorList>
    </citation>
    <scope>NUCLEOTIDE SEQUENCE [LARGE SCALE GENOMIC DNA]</scope>
    <source>
        <strain evidence="5">HGW-Kuenenbacteria-1</strain>
    </source>
</reference>
<dbReference type="InterPro" id="IPR043993">
    <property type="entry name" value="T4SS_pilin"/>
</dbReference>
<protein>
    <recommendedName>
        <fullName evidence="7">IPT/TIG domain-containing protein</fullName>
    </recommendedName>
</protein>
<name>A0A2N1UMY4_9BACT</name>
<evidence type="ECO:0008006" key="7">
    <source>
        <dbReference type="Google" id="ProtNLM"/>
    </source>
</evidence>
<keyword evidence="2" id="KW-0472">Membrane</keyword>
<feature type="domain" description="IPT/TIG" evidence="3">
    <location>
        <begin position="593"/>
        <end position="680"/>
    </location>
</feature>
<dbReference type="InterPro" id="IPR014756">
    <property type="entry name" value="Ig_E-set"/>
</dbReference>
<evidence type="ECO:0000259" key="4">
    <source>
        <dbReference type="Pfam" id="PF13205"/>
    </source>
</evidence>
<dbReference type="InterPro" id="IPR002909">
    <property type="entry name" value="IPT_dom"/>
</dbReference>
<evidence type="ECO:0000313" key="6">
    <source>
        <dbReference type="Proteomes" id="UP000233414"/>
    </source>
</evidence>
<evidence type="ECO:0000256" key="2">
    <source>
        <dbReference type="SAM" id="Phobius"/>
    </source>
</evidence>
<evidence type="ECO:0000259" key="3">
    <source>
        <dbReference type="Pfam" id="PF01833"/>
    </source>
</evidence>
<gene>
    <name evidence="5" type="ORF">CVV26_02840</name>
</gene>
<keyword evidence="2" id="KW-0812">Transmembrane</keyword>
<feature type="domain" description="SbsA Ig-like" evidence="4">
    <location>
        <begin position="210"/>
        <end position="335"/>
    </location>
</feature>
<dbReference type="Pfam" id="PF13205">
    <property type="entry name" value="Big_5"/>
    <property type="match status" value="2"/>
</dbReference>
<organism evidence="5 6">
    <name type="scientific">Candidatus Kuenenbacteria bacterium HGW-Kuenenbacteria-1</name>
    <dbReference type="NCBI Taxonomy" id="2013812"/>
    <lineage>
        <taxon>Bacteria</taxon>
        <taxon>Candidatus Kueneniibacteriota</taxon>
    </lineage>
</organism>
<dbReference type="Pfam" id="PF01833">
    <property type="entry name" value="TIG"/>
    <property type="match status" value="1"/>
</dbReference>
<evidence type="ECO:0000313" key="5">
    <source>
        <dbReference type="EMBL" id="PKL72138.1"/>
    </source>
</evidence>
<keyword evidence="2" id="KW-1133">Transmembrane helix</keyword>
<dbReference type="SUPFAM" id="SSF81296">
    <property type="entry name" value="E set domains"/>
    <property type="match status" value="2"/>
</dbReference>